<keyword evidence="1" id="KW-1133">Transmembrane helix</keyword>
<name>A0A1T4R5W0_9HYPH</name>
<dbReference type="STRING" id="1365950.SAMN05428963_10644"/>
<evidence type="ECO:0000313" key="2">
    <source>
        <dbReference type="EMBL" id="SKA11287.1"/>
    </source>
</evidence>
<feature type="transmembrane region" description="Helical" evidence="1">
    <location>
        <begin position="50"/>
        <end position="70"/>
    </location>
</feature>
<dbReference type="RefSeq" id="WP_131829899.1">
    <property type="nucleotide sequence ID" value="NZ_FUXL01000006.1"/>
</dbReference>
<sequence length="86" mass="8590">MQPSAPAGILVATVAKSGANAANINPGSTILMNNIGDDFSKGESSMRRTLLTLLAAVAAFGVLTASYATADLPEAASASEVETVAH</sequence>
<keyword evidence="1" id="KW-0472">Membrane</keyword>
<dbReference type="Proteomes" id="UP000190135">
    <property type="component" value="Unassembled WGS sequence"/>
</dbReference>
<keyword evidence="3" id="KW-1185">Reference proteome</keyword>
<dbReference type="AlphaFoldDB" id="A0A1T4R5W0"/>
<reference evidence="2 3" key="1">
    <citation type="submission" date="2017-02" db="EMBL/GenBank/DDBJ databases">
        <authorList>
            <person name="Peterson S.W."/>
        </authorList>
    </citation>
    <scope>NUCLEOTIDE SEQUENCE [LARGE SCALE GENOMIC DNA]</scope>
    <source>
        <strain evidence="2 3">USBA 369</strain>
    </source>
</reference>
<evidence type="ECO:0000313" key="3">
    <source>
        <dbReference type="Proteomes" id="UP000190135"/>
    </source>
</evidence>
<evidence type="ECO:0000256" key="1">
    <source>
        <dbReference type="SAM" id="Phobius"/>
    </source>
</evidence>
<proteinExistence type="predicted"/>
<organism evidence="2 3">
    <name type="scientific">Consotaella salsifontis</name>
    <dbReference type="NCBI Taxonomy" id="1365950"/>
    <lineage>
        <taxon>Bacteria</taxon>
        <taxon>Pseudomonadati</taxon>
        <taxon>Pseudomonadota</taxon>
        <taxon>Alphaproteobacteria</taxon>
        <taxon>Hyphomicrobiales</taxon>
        <taxon>Aurantimonadaceae</taxon>
        <taxon>Consotaella</taxon>
    </lineage>
</organism>
<accession>A0A1T4R5W0</accession>
<gene>
    <name evidence="2" type="ORF">SAMN05428963_10644</name>
</gene>
<protein>
    <submittedName>
        <fullName evidence="2">Uncharacterized protein</fullName>
    </submittedName>
</protein>
<keyword evidence="1" id="KW-0812">Transmembrane</keyword>
<dbReference type="EMBL" id="FUXL01000006">
    <property type="protein sequence ID" value="SKA11287.1"/>
    <property type="molecule type" value="Genomic_DNA"/>
</dbReference>